<dbReference type="AlphaFoldDB" id="E2AGB7"/>
<protein>
    <submittedName>
        <fullName evidence="3">RCC1 and BTB domain-containing protein 1</fullName>
    </submittedName>
</protein>
<feature type="compositionally biased region" description="Polar residues" evidence="2">
    <location>
        <begin position="287"/>
        <end position="298"/>
    </location>
</feature>
<feature type="compositionally biased region" description="Basic and acidic residues" evidence="2">
    <location>
        <begin position="299"/>
        <end position="311"/>
    </location>
</feature>
<reference evidence="3 4" key="1">
    <citation type="journal article" date="2010" name="Science">
        <title>Genomic comparison of the ants Camponotus floridanus and Harpegnathos saltator.</title>
        <authorList>
            <person name="Bonasio R."/>
            <person name="Zhang G."/>
            <person name="Ye C."/>
            <person name="Mutti N.S."/>
            <person name="Fang X."/>
            <person name="Qin N."/>
            <person name="Donahue G."/>
            <person name="Yang P."/>
            <person name="Li Q."/>
            <person name="Li C."/>
            <person name="Zhang P."/>
            <person name="Huang Z."/>
            <person name="Berger S.L."/>
            <person name="Reinberg D."/>
            <person name="Wang J."/>
            <person name="Liebig J."/>
        </authorList>
    </citation>
    <scope>NUCLEOTIDE SEQUENCE [LARGE SCALE GENOMIC DNA]</scope>
    <source>
        <strain evidence="4">C129</strain>
    </source>
</reference>
<dbReference type="Proteomes" id="UP000000311">
    <property type="component" value="Unassembled WGS sequence"/>
</dbReference>
<organism evidence="4">
    <name type="scientific">Camponotus floridanus</name>
    <name type="common">Florida carpenter ant</name>
    <dbReference type="NCBI Taxonomy" id="104421"/>
    <lineage>
        <taxon>Eukaryota</taxon>
        <taxon>Metazoa</taxon>
        <taxon>Ecdysozoa</taxon>
        <taxon>Arthropoda</taxon>
        <taxon>Hexapoda</taxon>
        <taxon>Insecta</taxon>
        <taxon>Pterygota</taxon>
        <taxon>Neoptera</taxon>
        <taxon>Endopterygota</taxon>
        <taxon>Hymenoptera</taxon>
        <taxon>Apocrita</taxon>
        <taxon>Aculeata</taxon>
        <taxon>Formicoidea</taxon>
        <taxon>Formicidae</taxon>
        <taxon>Formicinae</taxon>
        <taxon>Camponotus</taxon>
    </lineage>
</organism>
<name>E2AGB7_CAMFO</name>
<dbReference type="OMA" id="YNALACY"/>
<feature type="region of interest" description="Disordered" evidence="2">
    <location>
        <begin position="287"/>
        <end position="311"/>
    </location>
</feature>
<dbReference type="Gene3D" id="2.130.10.30">
    <property type="entry name" value="Regulator of chromosome condensation 1/beta-lactamase-inhibitor protein II"/>
    <property type="match status" value="1"/>
</dbReference>
<dbReference type="STRING" id="104421.E2AGB7"/>
<evidence type="ECO:0000256" key="2">
    <source>
        <dbReference type="SAM" id="MobiDB-lite"/>
    </source>
</evidence>
<evidence type="ECO:0000313" key="4">
    <source>
        <dbReference type="Proteomes" id="UP000000311"/>
    </source>
</evidence>
<evidence type="ECO:0000313" key="3">
    <source>
        <dbReference type="EMBL" id="EFN67523.1"/>
    </source>
</evidence>
<keyword evidence="1" id="KW-0677">Repeat</keyword>
<keyword evidence="4" id="KW-1185">Reference proteome</keyword>
<dbReference type="InterPro" id="IPR051625">
    <property type="entry name" value="Signaling_Regulatory_Domain"/>
</dbReference>
<sequence length="311" mass="36488">MSIDLKRWPFFHLLKSEFIPEIHMVMLYGDCKHKTIIVTKDKNVYILDYKEEYLKTGFFLREIKELCGKNIKTFACGLYFILALTEEGEVYIWKFDKHRFIKKWPIKSAFTQVSGFNKKRIVDIACRFHHFLVLTSDGKVNVPQMGKVLNVEASDFTSVAVGYDRTIYVWGHNFNQMFIKPLPTKFLRIFDVFAYSMHKTMCNPLIVHDSLHTVRITNNYNYKTEEVLKILESLGAAFDDSDLQEFCFQFALRHITVNTLSKDYINKLDMNTKTEIVHKELIQNHVTATSTSYSPNNNVEERNSETTTKKR</sequence>
<evidence type="ECO:0000256" key="1">
    <source>
        <dbReference type="ARBA" id="ARBA00022737"/>
    </source>
</evidence>
<proteinExistence type="predicted"/>
<gene>
    <name evidence="3" type="ORF">EAG_13563</name>
</gene>
<dbReference type="EMBL" id="GL439273">
    <property type="protein sequence ID" value="EFN67523.1"/>
    <property type="molecule type" value="Genomic_DNA"/>
</dbReference>
<dbReference type="InParanoid" id="E2AGB7"/>
<dbReference type="OrthoDB" id="6777468at2759"/>
<accession>E2AGB7</accession>
<dbReference type="InterPro" id="IPR009091">
    <property type="entry name" value="RCC1/BLIP-II"/>
</dbReference>
<dbReference type="PANTHER" id="PTHR22872">
    <property type="entry name" value="BTK-BINDING PROTEIN-RELATED"/>
    <property type="match status" value="1"/>
</dbReference>
<dbReference type="SUPFAM" id="SSF50985">
    <property type="entry name" value="RCC1/BLIP-II"/>
    <property type="match status" value="1"/>
</dbReference>
<dbReference type="PANTHER" id="PTHR22872:SF2">
    <property type="entry name" value="INHIBITOR OF BRUTON TYROSINE KINASE"/>
    <property type="match status" value="1"/>
</dbReference>